<dbReference type="AlphaFoldDB" id="A0A967BGD4"/>
<protein>
    <submittedName>
        <fullName evidence="2">EAL domain-containing protein</fullName>
    </submittedName>
</protein>
<evidence type="ECO:0000313" key="2">
    <source>
        <dbReference type="EMBL" id="NHQ73572.1"/>
    </source>
</evidence>
<dbReference type="Pfam" id="PF00563">
    <property type="entry name" value="EAL"/>
    <property type="match status" value="1"/>
</dbReference>
<proteinExistence type="predicted"/>
<evidence type="ECO:0000313" key="3">
    <source>
        <dbReference type="Proteomes" id="UP000639775"/>
    </source>
</evidence>
<name>A0A967BGD4_9RHOB</name>
<comment type="caution">
    <text evidence="2">The sequence shown here is derived from an EMBL/GenBank/DDBJ whole genome shotgun (WGS) entry which is preliminary data.</text>
</comment>
<sequence>MGHKRKWANIPAGHDSPLAYAVTARDRSTLEMVQQAVQHNQVMLAYQAVVPAGRQSRATFYEGLIRVLDDTGRVIPAKEFIDVIETTETGRAIDCLALDKGLKTLADYPDLRLAVNMSARSIGYKRWNRILSKWLKSDPTIGERLILEITESSAMLIPELVVGFMSELQQKGISFALDDFGAGFTSFRYLRDFYFDILKIDGQFIRGIATDPDNQILTAALQSIALQFDMLTVAESVERREDAAYLTAAGIDCLQGYFFSAPSVHPPWLDAGLTQASA</sequence>
<dbReference type="InterPro" id="IPR035919">
    <property type="entry name" value="EAL_sf"/>
</dbReference>
<feature type="domain" description="EAL" evidence="1">
    <location>
        <begin position="26"/>
        <end position="276"/>
    </location>
</feature>
<dbReference type="SUPFAM" id="SSF141868">
    <property type="entry name" value="EAL domain-like"/>
    <property type="match status" value="1"/>
</dbReference>
<reference evidence="2" key="1">
    <citation type="submission" date="2020-03" db="EMBL/GenBank/DDBJ databases">
        <title>Roseovarius gahaiensis sp. nov., isolated from Gahai Saline Lake, China.</title>
        <authorList>
            <person name="Sun X."/>
        </authorList>
    </citation>
    <scope>NUCLEOTIDE SEQUENCE</scope>
    <source>
        <strain evidence="2">GH877</strain>
    </source>
</reference>
<accession>A0A967BGD4</accession>
<dbReference type="SMART" id="SM00052">
    <property type="entry name" value="EAL"/>
    <property type="match status" value="1"/>
</dbReference>
<dbReference type="RefSeq" id="WP_167193536.1">
    <property type="nucleotide sequence ID" value="NZ_JAAORB010000004.1"/>
</dbReference>
<dbReference type="GO" id="GO:0071111">
    <property type="term" value="F:cyclic-guanylate-specific phosphodiesterase activity"/>
    <property type="evidence" value="ECO:0007669"/>
    <property type="project" value="InterPro"/>
</dbReference>
<evidence type="ECO:0000259" key="1">
    <source>
        <dbReference type="PROSITE" id="PS50883"/>
    </source>
</evidence>
<organism evidence="2 3">
    <name type="scientific">Roseovarius gahaiensis</name>
    <dbReference type="NCBI Taxonomy" id="2716691"/>
    <lineage>
        <taxon>Bacteria</taxon>
        <taxon>Pseudomonadati</taxon>
        <taxon>Pseudomonadota</taxon>
        <taxon>Alphaproteobacteria</taxon>
        <taxon>Rhodobacterales</taxon>
        <taxon>Roseobacteraceae</taxon>
        <taxon>Roseovarius</taxon>
    </lineage>
</organism>
<keyword evidence="3" id="KW-1185">Reference proteome</keyword>
<dbReference type="InterPro" id="IPR050706">
    <property type="entry name" value="Cyclic-di-GMP_PDE-like"/>
</dbReference>
<gene>
    <name evidence="2" type="ORF">HAT86_03700</name>
</gene>
<dbReference type="Proteomes" id="UP000639775">
    <property type="component" value="Unassembled WGS sequence"/>
</dbReference>
<dbReference type="InterPro" id="IPR001633">
    <property type="entry name" value="EAL_dom"/>
</dbReference>
<dbReference type="CDD" id="cd01948">
    <property type="entry name" value="EAL"/>
    <property type="match status" value="1"/>
</dbReference>
<dbReference type="PANTHER" id="PTHR33121">
    <property type="entry name" value="CYCLIC DI-GMP PHOSPHODIESTERASE PDEF"/>
    <property type="match status" value="1"/>
</dbReference>
<dbReference type="EMBL" id="JAAORB010000004">
    <property type="protein sequence ID" value="NHQ73572.1"/>
    <property type="molecule type" value="Genomic_DNA"/>
</dbReference>
<dbReference type="PROSITE" id="PS50883">
    <property type="entry name" value="EAL"/>
    <property type="match status" value="1"/>
</dbReference>
<dbReference type="PANTHER" id="PTHR33121:SF79">
    <property type="entry name" value="CYCLIC DI-GMP PHOSPHODIESTERASE PDED-RELATED"/>
    <property type="match status" value="1"/>
</dbReference>
<dbReference type="Gene3D" id="3.20.20.450">
    <property type="entry name" value="EAL domain"/>
    <property type="match status" value="1"/>
</dbReference>